<evidence type="ECO:0000259" key="4">
    <source>
        <dbReference type="Pfam" id="PF00535"/>
    </source>
</evidence>
<evidence type="ECO:0000313" key="6">
    <source>
        <dbReference type="Proteomes" id="UP000546162"/>
    </source>
</evidence>
<sequence length="763" mass="82105">MRTHITPASYGSALLERHLRALRRTGPDGPATAAIQARSADARVLLAHAAGVPDLDALLTAVRAGRAPDGDPWALGELARAIALQDLEAHDRADGLALFDALLRAHGPAAIAPAHQGLHAQLAFPVGRAADLLARYPRIPRPIREALAVDLAEPGEWLARFTRLLPAPGITLADGPGPRFDRIVPGVVPRVDDPHRITTIVTTYRPGPALLVTVRSLVAQSWANQEILIVDDGSGPAPVLDEAAGLDPRIRVLRLAVNGGTYLARNAGLDAATGDFVTFQDSDDWSHPLRLERQVAPLLADPALVATTSAGMRVTGDLVVTRPGHPQHRSYNLSSLMLRRPLALARLGYLDTVRKGADAEYVERARAVFGRPAVPHLGGETLALIRLSGTSLSSADMAPGWMHPARQAYLSAFQAWHRRVAGGREPAVRPREPQRRVFAAPRRLTETTPATVTVDLVLAADFSAPEHAAPLRALLAQPSVSVAALHLPVLGGATRNLDPDVQRLINTGAAEQIQLTDRVHTGLLLVRGPAGLAFATSLPSGIRADRVVIEEDPAWPAAAAAGAAAARRMFGGEVTFAALPCTVDARRWQTSRREPAADRPVLGRFLADDHDPLRSLRRSLRDSPDLDVRLLHRAADPTTRPPLHWLVYQPTDVTPRSFLHQLDFYLGDADPPADLLAPLAAGCVLLLPPDREPEYGPAAVYCTPADLSRTLRRLHRSPQRYAAQSARSLAFARRHEPGRWADAVLALRTRPALPHPRTGPEPG</sequence>
<evidence type="ECO:0000313" key="5">
    <source>
        <dbReference type="EMBL" id="MBB4737019.1"/>
    </source>
</evidence>
<dbReference type="InterPro" id="IPR001173">
    <property type="entry name" value="Glyco_trans_2-like"/>
</dbReference>
<proteinExistence type="inferred from homology"/>
<organism evidence="5 6">
    <name type="scientific">Actinoplanes octamycinicus</name>
    <dbReference type="NCBI Taxonomy" id="135948"/>
    <lineage>
        <taxon>Bacteria</taxon>
        <taxon>Bacillati</taxon>
        <taxon>Actinomycetota</taxon>
        <taxon>Actinomycetes</taxon>
        <taxon>Micromonosporales</taxon>
        <taxon>Micromonosporaceae</taxon>
        <taxon>Actinoplanes</taxon>
    </lineage>
</organism>
<dbReference type="EMBL" id="JACHNB010000001">
    <property type="protein sequence ID" value="MBB4737019.1"/>
    <property type="molecule type" value="Genomic_DNA"/>
</dbReference>
<dbReference type="InterPro" id="IPR029044">
    <property type="entry name" value="Nucleotide-diphossugar_trans"/>
</dbReference>
<reference evidence="5 6" key="1">
    <citation type="submission" date="2020-08" db="EMBL/GenBank/DDBJ databases">
        <title>Sequencing the genomes of 1000 actinobacteria strains.</title>
        <authorList>
            <person name="Klenk H.-P."/>
        </authorList>
    </citation>
    <scope>NUCLEOTIDE SEQUENCE [LARGE SCALE GENOMIC DNA]</scope>
    <source>
        <strain evidence="5 6">DSM 45809</strain>
    </source>
</reference>
<dbReference type="RefSeq" id="WP_185037488.1">
    <property type="nucleotide sequence ID" value="NZ_BAABFG010000005.1"/>
</dbReference>
<accession>A0A7W7GRK6</accession>
<comment type="caution">
    <text evidence="5">The sequence shown here is derived from an EMBL/GenBank/DDBJ whole genome shotgun (WGS) entry which is preliminary data.</text>
</comment>
<keyword evidence="2" id="KW-0328">Glycosyltransferase</keyword>
<dbReference type="GO" id="GO:0016757">
    <property type="term" value="F:glycosyltransferase activity"/>
    <property type="evidence" value="ECO:0007669"/>
    <property type="project" value="UniProtKB-KW"/>
</dbReference>
<dbReference type="SUPFAM" id="SSF53448">
    <property type="entry name" value="Nucleotide-diphospho-sugar transferases"/>
    <property type="match status" value="1"/>
</dbReference>
<dbReference type="PANTHER" id="PTHR43685">
    <property type="entry name" value="GLYCOSYLTRANSFERASE"/>
    <property type="match status" value="1"/>
</dbReference>
<evidence type="ECO:0000256" key="2">
    <source>
        <dbReference type="ARBA" id="ARBA00022676"/>
    </source>
</evidence>
<gene>
    <name evidence="5" type="ORF">BJY16_000478</name>
</gene>
<dbReference type="Pfam" id="PF00535">
    <property type="entry name" value="Glycos_transf_2"/>
    <property type="match status" value="1"/>
</dbReference>
<evidence type="ECO:0000256" key="3">
    <source>
        <dbReference type="ARBA" id="ARBA00022679"/>
    </source>
</evidence>
<dbReference type="Gene3D" id="3.90.550.10">
    <property type="entry name" value="Spore Coat Polysaccharide Biosynthesis Protein SpsA, Chain A"/>
    <property type="match status" value="1"/>
</dbReference>
<keyword evidence="3" id="KW-0808">Transferase</keyword>
<dbReference type="CDD" id="cd00761">
    <property type="entry name" value="Glyco_tranf_GTA_type"/>
    <property type="match status" value="1"/>
</dbReference>
<feature type="domain" description="Glycosyltransferase 2-like" evidence="4">
    <location>
        <begin position="200"/>
        <end position="309"/>
    </location>
</feature>
<name>A0A7W7GRK6_9ACTN</name>
<protein>
    <recommendedName>
        <fullName evidence="4">Glycosyltransferase 2-like domain-containing protein</fullName>
    </recommendedName>
</protein>
<keyword evidence="6" id="KW-1185">Reference proteome</keyword>
<dbReference type="PANTHER" id="PTHR43685:SF5">
    <property type="entry name" value="GLYCOSYLTRANSFERASE EPSE-RELATED"/>
    <property type="match status" value="1"/>
</dbReference>
<dbReference type="AlphaFoldDB" id="A0A7W7GRK6"/>
<comment type="similarity">
    <text evidence="1">Belongs to the glycosyltransferase 2 family.</text>
</comment>
<dbReference type="Proteomes" id="UP000546162">
    <property type="component" value="Unassembled WGS sequence"/>
</dbReference>
<evidence type="ECO:0000256" key="1">
    <source>
        <dbReference type="ARBA" id="ARBA00006739"/>
    </source>
</evidence>
<dbReference type="InterPro" id="IPR050834">
    <property type="entry name" value="Glycosyltransf_2"/>
</dbReference>